<dbReference type="Pfam" id="PF01352">
    <property type="entry name" value="KRAB"/>
    <property type="match status" value="1"/>
</dbReference>
<accession>A0A8J6A3X3</accession>
<evidence type="ECO:0000256" key="2">
    <source>
        <dbReference type="ARBA" id="ARBA00022723"/>
    </source>
</evidence>
<feature type="domain" description="C2H2-type" evidence="12">
    <location>
        <begin position="257"/>
        <end position="284"/>
    </location>
</feature>
<reference evidence="14" key="1">
    <citation type="journal article" date="2021" name="Evol. Appl.">
        <title>The genome of the Pyrenean desman and the effects of bottlenecks and inbreeding on the genomic landscape of an endangered species.</title>
        <authorList>
            <person name="Escoda L."/>
            <person name="Castresana J."/>
        </authorList>
    </citation>
    <scope>NUCLEOTIDE SEQUENCE</scope>
    <source>
        <strain evidence="14">IBE-C5619</strain>
    </source>
</reference>
<feature type="domain" description="C2H2-type" evidence="12">
    <location>
        <begin position="107"/>
        <end position="134"/>
    </location>
</feature>
<evidence type="ECO:0000256" key="7">
    <source>
        <dbReference type="ARBA" id="ARBA00023125"/>
    </source>
</evidence>
<dbReference type="SUPFAM" id="SSF109640">
    <property type="entry name" value="KRAB domain (Kruppel-associated box)"/>
    <property type="match status" value="1"/>
</dbReference>
<dbReference type="Pfam" id="PF00096">
    <property type="entry name" value="zf-C2H2"/>
    <property type="match status" value="2"/>
</dbReference>
<dbReference type="PROSITE" id="PS50157">
    <property type="entry name" value="ZINC_FINGER_C2H2_2"/>
    <property type="match status" value="5"/>
</dbReference>
<feature type="compositionally biased region" description="Basic and acidic residues" evidence="11">
    <location>
        <begin position="747"/>
        <end position="756"/>
    </location>
</feature>
<evidence type="ECO:0000256" key="4">
    <source>
        <dbReference type="ARBA" id="ARBA00022771"/>
    </source>
</evidence>
<evidence type="ECO:0000259" key="12">
    <source>
        <dbReference type="PROSITE" id="PS50157"/>
    </source>
</evidence>
<dbReference type="FunFam" id="3.30.160.60:FF:000352">
    <property type="entry name" value="zinc finger protein 3 homolog"/>
    <property type="match status" value="1"/>
</dbReference>
<name>A0A8J6A3X3_GALPY</name>
<dbReference type="SMART" id="SM00355">
    <property type="entry name" value="ZnF_C2H2"/>
    <property type="match status" value="5"/>
</dbReference>
<dbReference type="SMART" id="SM00349">
    <property type="entry name" value="KRAB"/>
    <property type="match status" value="1"/>
</dbReference>
<feature type="region of interest" description="Disordered" evidence="11">
    <location>
        <begin position="128"/>
        <end position="178"/>
    </location>
</feature>
<dbReference type="FunFam" id="3.30.160.60:FF:001734">
    <property type="entry name" value="Zinc finger protein, putative"/>
    <property type="match status" value="1"/>
</dbReference>
<dbReference type="GO" id="GO:0005654">
    <property type="term" value="C:nucleoplasm"/>
    <property type="evidence" value="ECO:0007669"/>
    <property type="project" value="TreeGrafter"/>
</dbReference>
<dbReference type="InterPro" id="IPR036236">
    <property type="entry name" value="Znf_C2H2_sf"/>
</dbReference>
<dbReference type="GO" id="GO:0001227">
    <property type="term" value="F:DNA-binding transcription repressor activity, RNA polymerase II-specific"/>
    <property type="evidence" value="ECO:0007669"/>
    <property type="project" value="TreeGrafter"/>
</dbReference>
<evidence type="ECO:0000256" key="11">
    <source>
        <dbReference type="SAM" id="MobiDB-lite"/>
    </source>
</evidence>
<evidence type="ECO:0000259" key="13">
    <source>
        <dbReference type="PROSITE" id="PS50805"/>
    </source>
</evidence>
<feature type="compositionally biased region" description="Basic residues" evidence="11">
    <location>
        <begin position="555"/>
        <end position="564"/>
    </location>
</feature>
<dbReference type="Gene3D" id="3.30.160.60">
    <property type="entry name" value="Classic Zinc Finger"/>
    <property type="match status" value="4"/>
</dbReference>
<dbReference type="GO" id="GO:0000978">
    <property type="term" value="F:RNA polymerase II cis-regulatory region sequence-specific DNA binding"/>
    <property type="evidence" value="ECO:0007669"/>
    <property type="project" value="TreeGrafter"/>
</dbReference>
<dbReference type="Proteomes" id="UP000700334">
    <property type="component" value="Unassembled WGS sequence"/>
</dbReference>
<dbReference type="Gene3D" id="6.10.140.140">
    <property type="match status" value="1"/>
</dbReference>
<evidence type="ECO:0000256" key="9">
    <source>
        <dbReference type="ARBA" id="ARBA00023242"/>
    </source>
</evidence>
<gene>
    <name evidence="14" type="ORF">J0S82_006429</name>
</gene>
<evidence type="ECO:0000256" key="5">
    <source>
        <dbReference type="ARBA" id="ARBA00022833"/>
    </source>
</evidence>
<feature type="domain" description="KRAB" evidence="13">
    <location>
        <begin position="3"/>
        <end position="74"/>
    </location>
</feature>
<feature type="non-terminal residue" evidence="14">
    <location>
        <position position="1702"/>
    </location>
</feature>
<keyword evidence="7" id="KW-0238">DNA-binding</keyword>
<keyword evidence="9" id="KW-0539">Nucleus</keyword>
<dbReference type="PANTHER" id="PTHR24399:SF70">
    <property type="entry name" value="C2H2-TYPE DOMAIN-CONTAINING PROTEIN"/>
    <property type="match status" value="1"/>
</dbReference>
<proteinExistence type="predicted"/>
<feature type="region of interest" description="Disordered" evidence="11">
    <location>
        <begin position="623"/>
        <end position="642"/>
    </location>
</feature>
<dbReference type="FunFam" id="3.30.160.60:FF:002863">
    <property type="entry name" value="Zinc finger protein 671"/>
    <property type="match status" value="2"/>
</dbReference>
<evidence type="ECO:0000256" key="3">
    <source>
        <dbReference type="ARBA" id="ARBA00022737"/>
    </source>
</evidence>
<evidence type="ECO:0000256" key="1">
    <source>
        <dbReference type="ARBA" id="ARBA00004123"/>
    </source>
</evidence>
<feature type="region of interest" description="Disordered" evidence="11">
    <location>
        <begin position="775"/>
        <end position="799"/>
    </location>
</feature>
<dbReference type="OrthoDB" id="8922241at2759"/>
<dbReference type="InterPro" id="IPR013087">
    <property type="entry name" value="Znf_C2H2_type"/>
</dbReference>
<feature type="region of interest" description="Disordered" evidence="11">
    <location>
        <begin position="1199"/>
        <end position="1234"/>
    </location>
</feature>
<dbReference type="PROSITE" id="PS50805">
    <property type="entry name" value="KRAB"/>
    <property type="match status" value="1"/>
</dbReference>
<dbReference type="EMBL" id="JAGFMF010011892">
    <property type="protein sequence ID" value="KAG8510190.1"/>
    <property type="molecule type" value="Genomic_DNA"/>
</dbReference>
<keyword evidence="3" id="KW-0677">Repeat</keyword>
<feature type="non-terminal residue" evidence="14">
    <location>
        <position position="1"/>
    </location>
</feature>
<dbReference type="PROSITE" id="PS00028">
    <property type="entry name" value="ZINC_FINGER_C2H2_1"/>
    <property type="match status" value="3"/>
</dbReference>
<comment type="caution">
    <text evidence="14">The sequence shown here is derived from an EMBL/GenBank/DDBJ whole genome shotgun (WGS) entry which is preliminary data.</text>
</comment>
<feature type="compositionally biased region" description="Basic and acidic residues" evidence="11">
    <location>
        <begin position="1693"/>
        <end position="1702"/>
    </location>
</feature>
<evidence type="ECO:0000313" key="14">
    <source>
        <dbReference type="EMBL" id="KAG8510190.1"/>
    </source>
</evidence>
<evidence type="ECO:0000256" key="8">
    <source>
        <dbReference type="ARBA" id="ARBA00023163"/>
    </source>
</evidence>
<feature type="compositionally biased region" description="Pro residues" evidence="11">
    <location>
        <begin position="1673"/>
        <end position="1688"/>
    </location>
</feature>
<feature type="region of interest" description="Disordered" evidence="11">
    <location>
        <begin position="1082"/>
        <end position="1138"/>
    </location>
</feature>
<feature type="region of interest" description="Disordered" evidence="11">
    <location>
        <begin position="424"/>
        <end position="452"/>
    </location>
</feature>
<organism evidence="14 15">
    <name type="scientific">Galemys pyrenaicus</name>
    <name type="common">Iberian desman</name>
    <name type="synonym">Pyrenean desman</name>
    <dbReference type="NCBI Taxonomy" id="202257"/>
    <lineage>
        <taxon>Eukaryota</taxon>
        <taxon>Metazoa</taxon>
        <taxon>Chordata</taxon>
        <taxon>Craniata</taxon>
        <taxon>Vertebrata</taxon>
        <taxon>Euteleostomi</taxon>
        <taxon>Mammalia</taxon>
        <taxon>Eutheria</taxon>
        <taxon>Laurasiatheria</taxon>
        <taxon>Eulipotyphla</taxon>
        <taxon>Talpidae</taxon>
        <taxon>Galemys</taxon>
    </lineage>
</organism>
<feature type="region of interest" description="Disordered" evidence="11">
    <location>
        <begin position="723"/>
        <end position="756"/>
    </location>
</feature>
<dbReference type="SUPFAM" id="SSF57667">
    <property type="entry name" value="beta-beta-alpha zinc fingers"/>
    <property type="match status" value="3"/>
</dbReference>
<keyword evidence="15" id="KW-1185">Reference proteome</keyword>
<dbReference type="GO" id="GO:0008270">
    <property type="term" value="F:zinc ion binding"/>
    <property type="evidence" value="ECO:0007669"/>
    <property type="project" value="UniProtKB-KW"/>
</dbReference>
<feature type="domain" description="C2H2-type" evidence="12">
    <location>
        <begin position="1014"/>
        <end position="1041"/>
    </location>
</feature>
<evidence type="ECO:0000313" key="15">
    <source>
        <dbReference type="Proteomes" id="UP000700334"/>
    </source>
</evidence>
<feature type="region of interest" description="Disordered" evidence="11">
    <location>
        <begin position="1644"/>
        <end position="1702"/>
    </location>
</feature>
<feature type="compositionally biased region" description="Basic residues" evidence="11">
    <location>
        <begin position="1208"/>
        <end position="1219"/>
    </location>
</feature>
<keyword evidence="6" id="KW-0805">Transcription regulation</keyword>
<feature type="domain" description="C2H2-type" evidence="12">
    <location>
        <begin position="229"/>
        <end position="256"/>
    </location>
</feature>
<feature type="domain" description="C2H2-type" evidence="12">
    <location>
        <begin position="354"/>
        <end position="381"/>
    </location>
</feature>
<feature type="region of interest" description="Disordered" evidence="11">
    <location>
        <begin position="1295"/>
        <end position="1318"/>
    </location>
</feature>
<comment type="subcellular location">
    <subcellularLocation>
        <location evidence="1">Nucleus</location>
    </subcellularLocation>
</comment>
<dbReference type="CDD" id="cd07765">
    <property type="entry name" value="KRAB_A-box"/>
    <property type="match status" value="1"/>
</dbReference>
<protein>
    <submittedName>
        <fullName evidence="14">Zinc finger protein 211</fullName>
    </submittedName>
</protein>
<feature type="region of interest" description="Disordered" evidence="11">
    <location>
        <begin position="545"/>
        <end position="617"/>
    </location>
</feature>
<evidence type="ECO:0000256" key="6">
    <source>
        <dbReference type="ARBA" id="ARBA00023015"/>
    </source>
</evidence>
<keyword evidence="2" id="KW-0479">Metal-binding</keyword>
<keyword evidence="4 10" id="KW-0863">Zinc-finger</keyword>
<dbReference type="InterPro" id="IPR001909">
    <property type="entry name" value="KRAB"/>
</dbReference>
<sequence>DSVTFEDIAVYFSWEEWRLLDDTQRHLYLDVMLENFALISSLGCCCGAEDEETHLKQDMSLSEAQARTPKPAFSSQKIHPCEMCGPVLKDIFHLAEHQGTQLSQKLLQCGACATSFYFSANLQQQQKQHMEERPFRSSEGTAAFVKRSHSHVSGKPSTGPDVGRDSLIPSGHLRKKSTLTGEVPSRISLCRTAFQSRESHDTWGARTKGSRSRHTFVQDRGVHFGRQSFMCSECGKTFRYKSSFVVHQRVHTGKRLHECSECGKSFKRSSTLSKHQRMHTGERQHKCSKCCCCGAEYMEVPLDQVISVDESQASSPKKPTSSRKTHPCDMCGPVLRDIFCLAERQGTQHSQNMFRCGVCMKQFYFDGNLQKHQEQHLGETPFNSIVDNTSLVRNLDFHVLGKLFPHGIDGKDIQEALDHIQQEATPAKEKPGKVTQGRAALHSPESDETSSTCRKAFSTKHLLFQDQGVVRSWRVRAGREAVAGVTDAARRVSCALAVPPGPLVAEVKDAALALALPVRKLRYPEGTAPQLTGVSQSDSAAAFVRARASASGRDFRRRSRRPPRLLRSPGLIAPGGCGRGARRPRGGGAVGSRQARAPGAPRSLMATAAPRAPTERGAARAGLWGGAGERAPPPRGRGGCLARIWSPPGVRRGRELGVEAARGAAVCGGLRAALCGSGSARDWRPGGVGGGCSRRRALGVAVGGMDLRGRHRQPLVSRVADRRAVAARGRRGPAGTEGEEGPGSGERLWEPETRGECAEGCPHGRTLEWPQTPERALQSEGGVPVRPVSRPSKGAAPESRSACQARALREPLLPAQLARADGFLGTRPSSLLEVEPLIQTCQEADCGLSQKVHGFFCLHRDRNALAEEEVVEHAILLYYTICCVLPVGSSPVSFAEAQQGPVATLETRLHLPHLKSIPHTPLHMTNAHMMDLFPPFKVSIYFIGVSLYLGCRCGVADGAIPFEHNISASISPLKSLKPASSSEKTHSVEMYIPVFRDIFHVNKPLRIQNNQNLFGCEMCMKRFSLGANFQQHRKHDLGDKVFKNYEDIWGKTKYFLAPGALTPSAPTIMSLGTYVNVCRQRSKKPAKPPLKSESVTCPRAVSPESQRLKSSDGPAVAAEETTLPRGRSARRTDTPNRPVLVPLRTCHRREGGASGAVFPAEPEALRRRVSVTSERPAGVRADWGRARAEAALRWRRRGRAARAPAHAPHVRWRRPRPGPRLRYGPPPSRRGVRGSGVLGRRVTVRGVQVQGPGDAGPTRFRVRVTELTRRAGGDAWAGGSGLPGRGARWSRGAEAGDARCHGAGTPQRPRACGSRRFRGRASGRRVGWALPAAGSCDRARAEPRSRWLPRRAELVAKGASWAQKVGRAACRLVRARRGGRRSPWRLTWGFLASVTLGGPGVARSRPAHVREGGRGRAVSQGGALAELGVSFLRISFIFTLHGRAAVQAGGCCCGDENVETPFEQSTSVQMSQVRISKPAAFSQNTRSHEVCNTIWRDIFHMTEPLETQSNWKLFGCRVCMKQFTFTANLQKPQKDDLGNTFFRSNRNRKGYPKWLQDCVSAEMHFVFHGVTCERTDASPQFLPTRGQRAGQPLQLRKLHYPEGTAPGWADVSQLEARAPACASEQDFRRLPGAARLLRQRFAVGGSGRGAGSDPDGRRVPLGDGLGVATPLDAPGPDPPPDRVPPPAPARSDGGGRAEGPGR</sequence>
<evidence type="ECO:0000256" key="10">
    <source>
        <dbReference type="PROSITE-ProRule" id="PRU00042"/>
    </source>
</evidence>
<keyword evidence="5" id="KW-0862">Zinc</keyword>
<keyword evidence="8" id="KW-0804">Transcription</keyword>
<dbReference type="PANTHER" id="PTHR24399">
    <property type="entry name" value="ZINC FINGER AND BTB DOMAIN-CONTAINING"/>
    <property type="match status" value="1"/>
</dbReference>
<dbReference type="InterPro" id="IPR036051">
    <property type="entry name" value="KRAB_dom_sf"/>
</dbReference>